<keyword evidence="3" id="KW-0479">Metal-binding</keyword>
<name>A0A241R551_9GAMM</name>
<dbReference type="AlphaFoldDB" id="A0A241R551"/>
<dbReference type="InterPro" id="IPR001055">
    <property type="entry name" value="Adrenodoxin-like"/>
</dbReference>
<organism evidence="10 12">
    <name type="scientific">Idiomarina piscisalsi</name>
    <dbReference type="NCBI Taxonomy" id="1096243"/>
    <lineage>
        <taxon>Bacteria</taxon>
        <taxon>Pseudomonadati</taxon>
        <taxon>Pseudomonadota</taxon>
        <taxon>Gammaproteobacteria</taxon>
        <taxon>Alteromonadales</taxon>
        <taxon>Idiomarinaceae</taxon>
        <taxon>Idiomarina</taxon>
    </lineage>
</organism>
<reference evidence="9 11" key="2">
    <citation type="submission" date="2017-06" db="EMBL/GenBank/DDBJ databases">
        <title>Complete genome sequence of Idiomarina piscisalsi strain 10PY1A isolated from soil of Soudi Arabia.</title>
        <authorList>
            <person name="Kim M.-C."/>
            <person name="Jung B.K."/>
            <person name="Budiyanto F."/>
            <person name="Nzila A."/>
            <person name="Shin J.-H."/>
        </authorList>
    </citation>
    <scope>NUCLEOTIDE SEQUENCE [LARGE SCALE GENOMIC DNA]</scope>
    <source>
        <strain evidence="9 11">10PY1A</strain>
    </source>
</reference>
<evidence type="ECO:0000256" key="1">
    <source>
        <dbReference type="ARBA" id="ARBA00010914"/>
    </source>
</evidence>
<evidence type="ECO:0000256" key="2">
    <source>
        <dbReference type="ARBA" id="ARBA00022714"/>
    </source>
</evidence>
<evidence type="ECO:0000313" key="12">
    <source>
        <dbReference type="Proteomes" id="UP000288361"/>
    </source>
</evidence>
<dbReference type="SUPFAM" id="SSF54292">
    <property type="entry name" value="2Fe-2S ferredoxin-like"/>
    <property type="match status" value="1"/>
</dbReference>
<evidence type="ECO:0000259" key="8">
    <source>
        <dbReference type="PROSITE" id="PS51085"/>
    </source>
</evidence>
<dbReference type="Gene3D" id="3.10.20.30">
    <property type="match status" value="1"/>
</dbReference>
<dbReference type="RefSeq" id="WP_053952997.1">
    <property type="nucleotide sequence ID" value="NZ_CP022133.1"/>
</dbReference>
<comment type="cofactor">
    <cofactor evidence="7">
        <name>[2Fe-2S] cluster</name>
        <dbReference type="ChEBI" id="CHEBI:190135"/>
    </cofactor>
</comment>
<accession>A0A241R551</accession>
<reference evidence="10 12" key="1">
    <citation type="journal article" date="2011" name="Front. Microbiol.">
        <title>Genomic signatures of strain selection and enhancement in Bacillus atrophaeus var. globigii, a historical biowarfare simulant.</title>
        <authorList>
            <person name="Gibbons H.S."/>
            <person name="Broomall S.M."/>
            <person name="McNew L.A."/>
            <person name="Daligault H."/>
            <person name="Chapman C."/>
            <person name="Bruce D."/>
            <person name="Karavis M."/>
            <person name="Krepps M."/>
            <person name="McGregor P.A."/>
            <person name="Hong C."/>
            <person name="Park K.H."/>
            <person name="Akmal A."/>
            <person name="Feldman A."/>
            <person name="Lin J.S."/>
            <person name="Chang W.E."/>
            <person name="Higgs B.W."/>
            <person name="Demirev P."/>
            <person name="Lindquist J."/>
            <person name="Liem A."/>
            <person name="Fochler E."/>
            <person name="Read T.D."/>
            <person name="Tapia R."/>
            <person name="Johnson S."/>
            <person name="Bishop-Lilly K.A."/>
            <person name="Detter C."/>
            <person name="Han C."/>
            <person name="Sozhamannan S."/>
            <person name="Rosenzweig C.N."/>
            <person name="Skowronski E.W."/>
        </authorList>
    </citation>
    <scope>NUCLEOTIDE SEQUENCE [LARGE SCALE GENOMIC DNA]</scope>
    <source>
        <strain evidence="10 12">TPS4-2</strain>
    </source>
</reference>
<evidence type="ECO:0000313" key="10">
    <source>
        <dbReference type="EMBL" id="RUO68168.1"/>
    </source>
</evidence>
<keyword evidence="4" id="KW-0408">Iron</keyword>
<dbReference type="KEGG" id="ipi:CEW91_07795"/>
<comment type="similarity">
    <text evidence="1">Belongs to the adrenodoxin/putidaredoxin family.</text>
</comment>
<evidence type="ECO:0000313" key="11">
    <source>
        <dbReference type="Proteomes" id="UP000197717"/>
    </source>
</evidence>
<dbReference type="GO" id="GO:0140647">
    <property type="term" value="P:P450-containing electron transport chain"/>
    <property type="evidence" value="ECO:0007669"/>
    <property type="project" value="InterPro"/>
</dbReference>
<dbReference type="InterPro" id="IPR012675">
    <property type="entry name" value="Beta-grasp_dom_sf"/>
</dbReference>
<dbReference type="GO" id="GO:0051537">
    <property type="term" value="F:2 iron, 2 sulfur cluster binding"/>
    <property type="evidence" value="ECO:0007669"/>
    <property type="project" value="UniProtKB-KW"/>
</dbReference>
<dbReference type="PRINTS" id="PR00355">
    <property type="entry name" value="ADRENODOXIN"/>
</dbReference>
<evidence type="ECO:0000256" key="5">
    <source>
        <dbReference type="ARBA" id="ARBA00023014"/>
    </source>
</evidence>
<feature type="domain" description="2Fe-2S ferredoxin-type" evidence="8">
    <location>
        <begin position="2"/>
        <end position="105"/>
    </location>
</feature>
<dbReference type="PANTHER" id="PTHR23426">
    <property type="entry name" value="FERREDOXIN/ADRENODOXIN"/>
    <property type="match status" value="1"/>
</dbReference>
<evidence type="ECO:0000256" key="4">
    <source>
        <dbReference type="ARBA" id="ARBA00023004"/>
    </source>
</evidence>
<dbReference type="Proteomes" id="UP000288361">
    <property type="component" value="Unassembled WGS sequence"/>
</dbReference>
<dbReference type="EMBL" id="PIQA01000001">
    <property type="protein sequence ID" value="RUO68168.1"/>
    <property type="molecule type" value="Genomic_DNA"/>
</dbReference>
<dbReference type="PROSITE" id="PS51085">
    <property type="entry name" value="2FE2S_FER_2"/>
    <property type="match status" value="1"/>
</dbReference>
<proteinExistence type="inferred from homology"/>
<protein>
    <submittedName>
        <fullName evidence="10">(2Fe-2S)-binding protein</fullName>
    </submittedName>
</protein>
<gene>
    <name evidence="9" type="ORF">CEW91_07795</name>
    <name evidence="10" type="ORF">CWI73_00625</name>
</gene>
<evidence type="ECO:0000256" key="3">
    <source>
        <dbReference type="ARBA" id="ARBA00022723"/>
    </source>
</evidence>
<dbReference type="Proteomes" id="UP000197717">
    <property type="component" value="Chromosome"/>
</dbReference>
<dbReference type="GO" id="GO:0046872">
    <property type="term" value="F:metal ion binding"/>
    <property type="evidence" value="ECO:0007669"/>
    <property type="project" value="UniProtKB-KW"/>
</dbReference>
<dbReference type="CDD" id="cd00207">
    <property type="entry name" value="fer2"/>
    <property type="match status" value="1"/>
</dbReference>
<evidence type="ECO:0000313" key="9">
    <source>
        <dbReference type="EMBL" id="ASG66055.1"/>
    </source>
</evidence>
<sequence>MPTVYFVDADGNQFEADVEAGTNVMEAAVDNFIDGIVGECGGVMSCATCHCYIPKEWQDKIPEPSEQEEDMIDMVMEPQDNSRLSCQIEVTDELDGLVVHLPKSQF</sequence>
<dbReference type="InterPro" id="IPR001041">
    <property type="entry name" value="2Fe-2S_ferredoxin-type"/>
</dbReference>
<keyword evidence="2" id="KW-0001">2Fe-2S</keyword>
<dbReference type="PANTHER" id="PTHR23426:SF65">
    <property type="entry name" value="FERREDOXIN-2, MITOCHONDRIAL"/>
    <property type="match status" value="1"/>
</dbReference>
<dbReference type="InterPro" id="IPR036010">
    <property type="entry name" value="2Fe-2S_ferredoxin-like_sf"/>
</dbReference>
<keyword evidence="5" id="KW-0411">Iron-sulfur</keyword>
<dbReference type="GO" id="GO:0009055">
    <property type="term" value="F:electron transfer activity"/>
    <property type="evidence" value="ECO:0007669"/>
    <property type="project" value="TreeGrafter"/>
</dbReference>
<keyword evidence="11" id="KW-1185">Reference proteome</keyword>
<dbReference type="EMBL" id="CP022133">
    <property type="protein sequence ID" value="ASG66055.1"/>
    <property type="molecule type" value="Genomic_DNA"/>
</dbReference>
<evidence type="ECO:0000256" key="7">
    <source>
        <dbReference type="ARBA" id="ARBA00034078"/>
    </source>
</evidence>
<evidence type="ECO:0000256" key="6">
    <source>
        <dbReference type="ARBA" id="ARBA00023075"/>
    </source>
</evidence>
<dbReference type="Pfam" id="PF00111">
    <property type="entry name" value="Fer2"/>
    <property type="match status" value="1"/>
</dbReference>
<keyword evidence="6" id="KW-0830">Ubiquinone</keyword>